<dbReference type="OrthoDB" id="1751950at2759"/>
<feature type="compositionally biased region" description="Basic and acidic residues" evidence="1">
    <location>
        <begin position="30"/>
        <end position="46"/>
    </location>
</feature>
<keyword evidence="4" id="KW-1185">Reference proteome</keyword>
<dbReference type="Gene3D" id="3.30.420.10">
    <property type="entry name" value="Ribonuclease H-like superfamily/Ribonuclease H"/>
    <property type="match status" value="1"/>
</dbReference>
<dbReference type="InterPro" id="IPR043502">
    <property type="entry name" value="DNA/RNA_pol_sf"/>
</dbReference>
<evidence type="ECO:0000259" key="2">
    <source>
        <dbReference type="PROSITE" id="PS50994"/>
    </source>
</evidence>
<feature type="region of interest" description="Disordered" evidence="1">
    <location>
        <begin position="317"/>
        <end position="343"/>
    </location>
</feature>
<dbReference type="CDD" id="cd01650">
    <property type="entry name" value="RT_nLTR_like"/>
    <property type="match status" value="1"/>
</dbReference>
<keyword evidence="3" id="KW-0548">Nucleotidyltransferase</keyword>
<comment type="caution">
    <text evidence="3">The sequence shown here is derived from an EMBL/GenBank/DDBJ whole genome shotgun (WGS) entry which is preliminary data.</text>
</comment>
<feature type="compositionally biased region" description="Basic and acidic residues" evidence="1">
    <location>
        <begin position="65"/>
        <end position="80"/>
    </location>
</feature>
<proteinExistence type="predicted"/>
<dbReference type="Pfam" id="PF07727">
    <property type="entry name" value="RVT_2"/>
    <property type="match status" value="1"/>
</dbReference>
<keyword evidence="3" id="KW-0808">Transferase</keyword>
<feature type="compositionally biased region" description="Low complexity" evidence="1">
    <location>
        <begin position="322"/>
        <end position="334"/>
    </location>
</feature>
<feature type="compositionally biased region" description="Basic residues" evidence="1">
    <location>
        <begin position="20"/>
        <end position="29"/>
    </location>
</feature>
<dbReference type="Pfam" id="PF14111">
    <property type="entry name" value="DUF4283"/>
    <property type="match status" value="1"/>
</dbReference>
<feature type="region of interest" description="Disordered" evidence="1">
    <location>
        <begin position="1"/>
        <end position="89"/>
    </location>
</feature>
<dbReference type="GO" id="GO:0003676">
    <property type="term" value="F:nucleic acid binding"/>
    <property type="evidence" value="ECO:0007669"/>
    <property type="project" value="InterPro"/>
</dbReference>
<dbReference type="EMBL" id="AWWV01013823">
    <property type="protein sequence ID" value="OMO59932.1"/>
    <property type="molecule type" value="Genomic_DNA"/>
</dbReference>
<evidence type="ECO:0000256" key="1">
    <source>
        <dbReference type="SAM" id="MobiDB-lite"/>
    </source>
</evidence>
<keyword evidence="3" id="KW-0695">RNA-directed DNA polymerase</keyword>
<name>A0A1R3GPE2_COCAP</name>
<dbReference type="InterPro" id="IPR000477">
    <property type="entry name" value="RT_dom"/>
</dbReference>
<dbReference type="Gramene" id="OMO59932">
    <property type="protein sequence ID" value="OMO59932"/>
    <property type="gene ID" value="CCACVL1_24532"/>
</dbReference>
<dbReference type="InterPro" id="IPR001584">
    <property type="entry name" value="Integrase_cat-core"/>
</dbReference>
<dbReference type="Pfam" id="PF00078">
    <property type="entry name" value="RVT_1"/>
    <property type="match status" value="1"/>
</dbReference>
<dbReference type="SUPFAM" id="SSF53098">
    <property type="entry name" value="Ribonuclease H-like"/>
    <property type="match status" value="2"/>
</dbReference>
<dbReference type="InterPro" id="IPR013103">
    <property type="entry name" value="RVT_2"/>
</dbReference>
<dbReference type="InterPro" id="IPR044730">
    <property type="entry name" value="RNase_H-like_dom_plant"/>
</dbReference>
<dbReference type="InterPro" id="IPR036397">
    <property type="entry name" value="RNaseH_sf"/>
</dbReference>
<dbReference type="SUPFAM" id="SSF56672">
    <property type="entry name" value="DNA/RNA polymerases"/>
    <property type="match status" value="2"/>
</dbReference>
<dbReference type="InterPro" id="IPR040256">
    <property type="entry name" value="At4g02000-like"/>
</dbReference>
<protein>
    <submittedName>
        <fullName evidence="3">Reverse transcriptase</fullName>
    </submittedName>
</protein>
<dbReference type="GO" id="GO:0003964">
    <property type="term" value="F:RNA-directed DNA polymerase activity"/>
    <property type="evidence" value="ECO:0007669"/>
    <property type="project" value="UniProtKB-KW"/>
</dbReference>
<evidence type="ECO:0000313" key="3">
    <source>
        <dbReference type="EMBL" id="OMO59932.1"/>
    </source>
</evidence>
<dbReference type="PANTHER" id="PTHR31286:SF99">
    <property type="entry name" value="DUF4283 DOMAIN-CONTAINING PROTEIN"/>
    <property type="match status" value="1"/>
</dbReference>
<feature type="domain" description="Integrase catalytic" evidence="2">
    <location>
        <begin position="1721"/>
        <end position="1793"/>
    </location>
</feature>
<dbReference type="InterPro" id="IPR012337">
    <property type="entry name" value="RNaseH-like_sf"/>
</dbReference>
<dbReference type="PANTHER" id="PTHR31286">
    <property type="entry name" value="GLYCINE-RICH CELL WALL STRUCTURAL PROTEIN 1.8-LIKE"/>
    <property type="match status" value="1"/>
</dbReference>
<evidence type="ECO:0000313" key="4">
    <source>
        <dbReference type="Proteomes" id="UP000188268"/>
    </source>
</evidence>
<accession>A0A1R3GPE2</accession>
<feature type="compositionally biased region" description="Polar residues" evidence="1">
    <location>
        <begin position="47"/>
        <end position="58"/>
    </location>
</feature>
<dbReference type="STRING" id="210143.A0A1R3GPE2"/>
<sequence>MDSSLKNPLATDLSDEAIRRSKKKYKKRRSEASPDRDVGDGSDKVSSETVVPNGNPDTFPSKGASYKDRVTSNFDDKDSSWEEWTEDEEGDDSIMFDDVVSDDEDGEVPDSFVRFSAEEKRLLRKPWRKALVVKLLGKNLGFKVLSSRVKSLWQIEGKYRILDLGNDYFLFKFQNRKDYKHVLDGGPWIIGGHYLSVRQWTHNFQSSSDVIRSSVAWIRLPALPMEYYPSMALRKIAATVGRVIRIDKTTETVDRGSYARVCVELDLLTPLKSVVHIGDLVQRVEYEGLHMICFGCGQFGHRRDVCSMVSSKNSVAADCNEPSSSSAPASSPSSETIKDGFGPWMLVQRRSRRPVKETSDKGKSKVVLNKELDSRNQFQSLKGVKADSREKNKEVTREKAKAVSVEDLSNSNGVNGFGRKIWKPKKDMGKKMSSIVTGSEDLKAKKKGSASQSFIGNDSPQPYSVFENGKINGPPLGFSFKAGSSKPVNFDPKRLEDLVGSSSFKLFNSSVEPGGNGVDARQSPSCLEDSAMFVDGNHVGVEMSLSTDASSLPPQQPPQLGSNSLADVPAVLNHADNMGDGSLARDNDNLQMVSSMEEAKFKEPERLDRVFSNFEWRLRFPEANVIHFPRIHSDHCPLLLRCDQSTPVNRLKRPFRFHAMWLTYEGFKGMVSSLWCSSTGDFINKGEVLADWLQQWNRDTFGNVFEKKKKLRARINGLQRALAEHRSHQLEKLEFELVCEYNKILEQEESLWAQKSRVQWMQQGERNTRFFHLSTISRWRKNRVSMLKTDAGDWVMEGNDLRELVLNYYKGLYDVDSVERTPLALLQHPVITSNSIPALLKEITPGEVFNALFQMKPWKAPEVDGFQAGFYQECWASIGPSLTSLVQSAFETGAFNPNLNQTLLVLIPKIVRPEYVKQFRLISLCTVAYKLITKVLVNRLRPLLDDLVAPFQASFIPRRQAADNIFIAQEVIHIVRRSKSKNGLMAIKIDLEKAYDRVSWAFLRETLEVFGFPQRWISLIIFCVEGASMSILWNGEKTDEFLLRRELHKLRPELSVGHKRRVCMTIGIGATNDIGKYLGVPLIHGRVVKGTFRELVDKVTARVSGWKAKTLSLAGRATLIGPVSSSIPTYSMLTNRLPTCILDALDKVNRRFLWGGSENKRHMHLVSWDTVCKPKRLGGLGLRNMEIHNRVLMQKTAWRFLSNPDSLWVKFLKAKYYVTGDVIDFALHQHGTKAVWSHSWRGLLSALQELATGLVKRVGDGSSIRFWYDRWLDTPIIESFSSPPDYAQEETKVCDFILANGSWDSDSLFAQVPYACLVFGTCLMAIFGSLVQMVVFLRLLPILKFYWTVDRLVTNAFRASRGLAPSASCSLCGHVMEDSLHVLRDCPDARAVWELLRPACWRIWCRRCRFIFEDEFPVDTAEGLVYNIMVTAKEICSVTLKATRNLLSEKLIHWTPPPEMVVKLNTDGASRGNPGIAGAGGLIRDSTGKWFVGFAAQLGSYFNGSGLALVNTYYERATSVQIYFQRWVVSSTKSTSFFVRLPEQILRMLQADVRGVAYPRGFTLIKEYSQSDITDKSIVGSLMSELTTKKFNWSQPIHDHVTEMANLAAKLKALGMEVSESFLVQFIINSLPLDFGQFQVNYNSLKEKWNFQEIKAMLVQEEGRLKNMKEQTVHLTMHEGGSSSKAKPDDYSRYSYIYLLHEKSQSVDVLKVFIDEVERQLDRKYTMPGTPQQNGVAERRNRTLMEMVRSMLSYSNVPLSLWMHALKTAVYLLNRVPSKAVPKTPYELWTVESRNARFIENGQFSGSGEQRKVDIKEIQREIPTSNDSHQAVVPLVVSQLHNVREQRIHVTNPQVNEPQEVALRRPVRQRRPAISQDFEVYSIEHECDLSIDDDPVSFKQAMECNNSEKWLNAMKEELKSMDDNKVWELIELPEGSKQVGCKWVFKTKRDSKGNIERYMARLLAKGYTQKDGIDYEETFSPVSKKDSLRIVMVLVAHYDLELHQMDVKTAFLNGDLEEEVYMDQPEGFSTTGKEKLVCKLKKSIYGLKQASRQLYLKFNDTIKSYGFVENTVDRCIYMKVCGNKFIILVLYVDDILLVTNDAGLLHDVKKFLSNKFEMKDMGEASYVIGIEIFRDRSQGLLGLS</sequence>
<reference evidence="3 4" key="1">
    <citation type="submission" date="2013-09" db="EMBL/GenBank/DDBJ databases">
        <title>Corchorus capsularis genome sequencing.</title>
        <authorList>
            <person name="Alam M."/>
            <person name="Haque M.S."/>
            <person name="Islam M.S."/>
            <person name="Emdad E.M."/>
            <person name="Islam M.M."/>
            <person name="Ahmed B."/>
            <person name="Halim A."/>
            <person name="Hossen Q.M.M."/>
            <person name="Hossain M.Z."/>
            <person name="Ahmed R."/>
            <person name="Khan M.M."/>
            <person name="Islam R."/>
            <person name="Rashid M.M."/>
            <person name="Khan S.A."/>
            <person name="Rahman M.S."/>
            <person name="Alam M."/>
        </authorList>
    </citation>
    <scope>NUCLEOTIDE SEQUENCE [LARGE SCALE GENOMIC DNA]</scope>
    <source>
        <strain evidence="4">cv. CVL-1</strain>
        <tissue evidence="3">Whole seedling</tissue>
    </source>
</reference>
<dbReference type="CDD" id="cd06222">
    <property type="entry name" value="RNase_H_like"/>
    <property type="match status" value="1"/>
</dbReference>
<dbReference type="Pfam" id="PF14223">
    <property type="entry name" value="Retrotran_gag_2"/>
    <property type="match status" value="1"/>
</dbReference>
<dbReference type="Proteomes" id="UP000188268">
    <property type="component" value="Unassembled WGS sequence"/>
</dbReference>
<dbReference type="InterPro" id="IPR025558">
    <property type="entry name" value="DUF4283"/>
</dbReference>
<dbReference type="GO" id="GO:0015074">
    <property type="term" value="P:DNA integration"/>
    <property type="evidence" value="ECO:0007669"/>
    <property type="project" value="InterPro"/>
</dbReference>
<organism evidence="3 4">
    <name type="scientific">Corchorus capsularis</name>
    <name type="common">Jute</name>
    <dbReference type="NCBI Taxonomy" id="210143"/>
    <lineage>
        <taxon>Eukaryota</taxon>
        <taxon>Viridiplantae</taxon>
        <taxon>Streptophyta</taxon>
        <taxon>Embryophyta</taxon>
        <taxon>Tracheophyta</taxon>
        <taxon>Spermatophyta</taxon>
        <taxon>Magnoliopsida</taxon>
        <taxon>eudicotyledons</taxon>
        <taxon>Gunneridae</taxon>
        <taxon>Pentapetalae</taxon>
        <taxon>rosids</taxon>
        <taxon>malvids</taxon>
        <taxon>Malvales</taxon>
        <taxon>Malvaceae</taxon>
        <taxon>Grewioideae</taxon>
        <taxon>Apeibeae</taxon>
        <taxon>Corchorus</taxon>
    </lineage>
</organism>
<gene>
    <name evidence="3" type="ORF">CCACVL1_24532</name>
</gene>
<dbReference type="PROSITE" id="PS50994">
    <property type="entry name" value="INTEGRASE"/>
    <property type="match status" value="1"/>
</dbReference>